<dbReference type="Pfam" id="PF13614">
    <property type="entry name" value="AAA_31"/>
    <property type="match status" value="1"/>
</dbReference>
<sequence length="781" mass="84856">MAANRRRGSISGGSGRGMTPIRSFCRATRSSWEFPTSRNCGSNIYQSLFSISSGRFEKPLKPQPAVKNGVNPMRYEGKTIAENAVSLDLDYPRRETPSTTPMQKIMAMAYRQRWTLLAAFLVVFIIGAILTFAAPREYTAAASVQFEQQPPRIIALPDLEPAPSAQDAERFLQTQLDRVRSRQIADRVSDRLKIAATPRYLEALQIDPAAPDQLQNRIFLALQSGLLAEIGLNTRIATIKFTSRDPVISAQIANGFARELIDSSLKDKEETSTKALGYLQEQLADAKTRLEDSERRTLLYARKANLTQTIAPGLGVDNGSLVARQLGSLTDSLSDATARRIETQQLWQQVRNTSAMAVPDVLQNRAIQDLMAQKAQVQSALAQERQRHTEEYPAVREMAEQVREIDGMIGSLSENIRRSYFARYSAAAKQEQQLNSAVDRLQSSAMAEQERGVEFNSLKREAETNKVFYDGLLQRYKDIAAASGAPPVNVFMIDRAQASLKPSSPNIPQNLGLALIGGLLFASFAGLLREKIHDVVRTQEDIEEATGVPSLGVVPKVDGSGDILSLLADPSSAQAEAHNSLAVSLQQLNDGILPESVLLTSSMPGEGKSTTAIGLARSLTRLGHSVLLIDGDLRNPSLTNILGPVPAIGLADVLEGKGKLAKAVFQPDGEDFKAIAAGNLTMPPVSVLAQSKTSPVLEELSELADIVLIDGPPILGLADAVLLSQAAEVTVMVVEANWIDKSHLASAVGRLPQHTKIGAILTKFSPRIAGVRYGYNNYYAR</sequence>
<evidence type="ECO:0000256" key="13">
    <source>
        <dbReference type="ARBA" id="ARBA00023136"/>
    </source>
</evidence>
<dbReference type="InterPro" id="IPR003856">
    <property type="entry name" value="LPS_length_determ_N"/>
</dbReference>
<evidence type="ECO:0000256" key="14">
    <source>
        <dbReference type="ARBA" id="ARBA00023137"/>
    </source>
</evidence>
<dbReference type="CDD" id="cd05387">
    <property type="entry name" value="BY-kinase"/>
    <property type="match status" value="1"/>
</dbReference>
<dbReference type="Pfam" id="PF02706">
    <property type="entry name" value="Wzz"/>
    <property type="match status" value="1"/>
</dbReference>
<evidence type="ECO:0000256" key="3">
    <source>
        <dbReference type="ARBA" id="ARBA00008883"/>
    </source>
</evidence>
<evidence type="ECO:0000313" key="21">
    <source>
        <dbReference type="Proteomes" id="UP000473531"/>
    </source>
</evidence>
<name>A0A6L7GF58_9SPHN</name>
<gene>
    <name evidence="20" type="ORF">GRI44_07905</name>
</gene>
<dbReference type="GO" id="GO:0005886">
    <property type="term" value="C:plasma membrane"/>
    <property type="evidence" value="ECO:0007669"/>
    <property type="project" value="UniProtKB-SubCell"/>
</dbReference>
<keyword evidence="9" id="KW-0547">Nucleotide-binding</keyword>
<evidence type="ECO:0000256" key="17">
    <source>
        <dbReference type="SAM" id="Phobius"/>
    </source>
</evidence>
<evidence type="ECO:0000313" key="20">
    <source>
        <dbReference type="EMBL" id="MXP14673.1"/>
    </source>
</evidence>
<feature type="transmembrane region" description="Helical" evidence="17">
    <location>
        <begin position="114"/>
        <end position="134"/>
    </location>
</feature>
<evidence type="ECO:0000256" key="9">
    <source>
        <dbReference type="ARBA" id="ARBA00022741"/>
    </source>
</evidence>
<evidence type="ECO:0000256" key="4">
    <source>
        <dbReference type="ARBA" id="ARBA00011903"/>
    </source>
</evidence>
<dbReference type="AlphaFoldDB" id="A0A6L7GF58"/>
<dbReference type="PANTHER" id="PTHR32309">
    <property type="entry name" value="TYROSINE-PROTEIN KINASE"/>
    <property type="match status" value="1"/>
</dbReference>
<organism evidence="20 21">
    <name type="scientific">Allopontixanthobacter confluentis</name>
    <dbReference type="NCBI Taxonomy" id="1849021"/>
    <lineage>
        <taxon>Bacteria</taxon>
        <taxon>Pseudomonadati</taxon>
        <taxon>Pseudomonadota</taxon>
        <taxon>Alphaproteobacteria</taxon>
        <taxon>Sphingomonadales</taxon>
        <taxon>Erythrobacteraceae</taxon>
        <taxon>Allopontixanthobacter</taxon>
    </lineage>
</organism>
<evidence type="ECO:0000256" key="11">
    <source>
        <dbReference type="ARBA" id="ARBA00022840"/>
    </source>
</evidence>
<feature type="domain" description="Polysaccharide chain length determinant N-terminal" evidence="18">
    <location>
        <begin position="108"/>
        <end position="191"/>
    </location>
</feature>
<comment type="subcellular location">
    <subcellularLocation>
        <location evidence="1">Cell inner membrane</location>
        <topology evidence="1">Multi-pass membrane protein</topology>
    </subcellularLocation>
</comment>
<evidence type="ECO:0000256" key="8">
    <source>
        <dbReference type="ARBA" id="ARBA00022692"/>
    </source>
</evidence>
<keyword evidence="10" id="KW-0418">Kinase</keyword>
<comment type="similarity">
    <text evidence="2">Belongs to the CpsD/CapB family.</text>
</comment>
<proteinExistence type="inferred from homology"/>
<dbReference type="InterPro" id="IPR005702">
    <property type="entry name" value="Wzc-like_C"/>
</dbReference>
<keyword evidence="11" id="KW-0067">ATP-binding</keyword>
<dbReference type="GO" id="GO:0004713">
    <property type="term" value="F:protein tyrosine kinase activity"/>
    <property type="evidence" value="ECO:0007669"/>
    <property type="project" value="TreeGrafter"/>
</dbReference>
<keyword evidence="7" id="KW-0808">Transferase</keyword>
<comment type="caution">
    <text evidence="20">The sequence shown here is derived from an EMBL/GenBank/DDBJ whole genome shotgun (WGS) entry which is preliminary data.</text>
</comment>
<evidence type="ECO:0000256" key="2">
    <source>
        <dbReference type="ARBA" id="ARBA00007316"/>
    </source>
</evidence>
<dbReference type="SUPFAM" id="SSF52540">
    <property type="entry name" value="P-loop containing nucleoside triphosphate hydrolases"/>
    <property type="match status" value="1"/>
</dbReference>
<dbReference type="Proteomes" id="UP000473531">
    <property type="component" value="Unassembled WGS sequence"/>
</dbReference>
<keyword evidence="6" id="KW-0997">Cell inner membrane</keyword>
<evidence type="ECO:0000256" key="16">
    <source>
        <dbReference type="SAM" id="MobiDB-lite"/>
    </source>
</evidence>
<evidence type="ECO:0000256" key="1">
    <source>
        <dbReference type="ARBA" id="ARBA00004429"/>
    </source>
</evidence>
<evidence type="ECO:0000259" key="18">
    <source>
        <dbReference type="Pfam" id="PF02706"/>
    </source>
</evidence>
<reference evidence="20 21" key="1">
    <citation type="submission" date="2019-12" db="EMBL/GenBank/DDBJ databases">
        <title>Genomic-based taxomic classification of the family Erythrobacteraceae.</title>
        <authorList>
            <person name="Xu L."/>
        </authorList>
    </citation>
    <scope>NUCLEOTIDE SEQUENCE [LARGE SCALE GENOMIC DNA]</scope>
    <source>
        <strain evidence="20 21">KCTC 52259</strain>
    </source>
</reference>
<feature type="region of interest" description="Disordered" evidence="16">
    <location>
        <begin position="1"/>
        <end position="21"/>
    </location>
</feature>
<evidence type="ECO:0000256" key="7">
    <source>
        <dbReference type="ARBA" id="ARBA00022679"/>
    </source>
</evidence>
<accession>A0A6L7GF58</accession>
<keyword evidence="8 17" id="KW-0812">Transmembrane</keyword>
<evidence type="ECO:0000256" key="15">
    <source>
        <dbReference type="ARBA" id="ARBA00051245"/>
    </source>
</evidence>
<dbReference type="InterPro" id="IPR050445">
    <property type="entry name" value="Bact_polysacc_biosynth/exp"/>
</dbReference>
<comment type="similarity">
    <text evidence="3">Belongs to the etk/wzc family.</text>
</comment>
<evidence type="ECO:0000256" key="12">
    <source>
        <dbReference type="ARBA" id="ARBA00022989"/>
    </source>
</evidence>
<evidence type="ECO:0000259" key="19">
    <source>
        <dbReference type="Pfam" id="PF13614"/>
    </source>
</evidence>
<dbReference type="EC" id="2.7.10.2" evidence="4"/>
<keyword evidence="14" id="KW-0829">Tyrosine-protein kinase</keyword>
<keyword evidence="21" id="KW-1185">Reference proteome</keyword>
<dbReference type="EMBL" id="WTYU01000001">
    <property type="protein sequence ID" value="MXP14673.1"/>
    <property type="molecule type" value="Genomic_DNA"/>
</dbReference>
<evidence type="ECO:0000256" key="10">
    <source>
        <dbReference type="ARBA" id="ARBA00022777"/>
    </source>
</evidence>
<dbReference type="Gene3D" id="3.40.50.300">
    <property type="entry name" value="P-loop containing nucleotide triphosphate hydrolases"/>
    <property type="match status" value="1"/>
</dbReference>
<keyword evidence="13 17" id="KW-0472">Membrane</keyword>
<evidence type="ECO:0000256" key="5">
    <source>
        <dbReference type="ARBA" id="ARBA00022475"/>
    </source>
</evidence>
<keyword evidence="5" id="KW-1003">Cell membrane</keyword>
<evidence type="ECO:0000256" key="6">
    <source>
        <dbReference type="ARBA" id="ARBA00022519"/>
    </source>
</evidence>
<feature type="domain" description="AAA" evidence="19">
    <location>
        <begin position="605"/>
        <end position="733"/>
    </location>
</feature>
<comment type="catalytic activity">
    <reaction evidence="15">
        <text>L-tyrosyl-[protein] + ATP = O-phospho-L-tyrosyl-[protein] + ADP + H(+)</text>
        <dbReference type="Rhea" id="RHEA:10596"/>
        <dbReference type="Rhea" id="RHEA-COMP:10136"/>
        <dbReference type="Rhea" id="RHEA-COMP:20101"/>
        <dbReference type="ChEBI" id="CHEBI:15378"/>
        <dbReference type="ChEBI" id="CHEBI:30616"/>
        <dbReference type="ChEBI" id="CHEBI:46858"/>
        <dbReference type="ChEBI" id="CHEBI:61978"/>
        <dbReference type="ChEBI" id="CHEBI:456216"/>
        <dbReference type="EC" id="2.7.10.2"/>
    </reaction>
</comment>
<dbReference type="PANTHER" id="PTHR32309:SF13">
    <property type="entry name" value="FERRIC ENTEROBACTIN TRANSPORT PROTEIN FEPE"/>
    <property type="match status" value="1"/>
</dbReference>
<protein>
    <recommendedName>
        <fullName evidence="4">non-specific protein-tyrosine kinase</fullName>
        <ecNumber evidence="4">2.7.10.2</ecNumber>
    </recommendedName>
</protein>
<dbReference type="InterPro" id="IPR025669">
    <property type="entry name" value="AAA_dom"/>
</dbReference>
<dbReference type="InterPro" id="IPR027417">
    <property type="entry name" value="P-loop_NTPase"/>
</dbReference>
<keyword evidence="12 17" id="KW-1133">Transmembrane helix</keyword>